<protein>
    <submittedName>
        <fullName evidence="1">Retrovirus-related Pol polyprotein from transposon TNT 1-94</fullName>
    </submittedName>
</protein>
<organism evidence="1 2">
    <name type="scientific">Araneus ventricosus</name>
    <name type="common">Orbweaver spider</name>
    <name type="synonym">Epeira ventricosa</name>
    <dbReference type="NCBI Taxonomy" id="182803"/>
    <lineage>
        <taxon>Eukaryota</taxon>
        <taxon>Metazoa</taxon>
        <taxon>Ecdysozoa</taxon>
        <taxon>Arthropoda</taxon>
        <taxon>Chelicerata</taxon>
        <taxon>Arachnida</taxon>
        <taxon>Araneae</taxon>
        <taxon>Araneomorphae</taxon>
        <taxon>Entelegynae</taxon>
        <taxon>Araneoidea</taxon>
        <taxon>Araneidae</taxon>
        <taxon>Araneus</taxon>
    </lineage>
</organism>
<accession>A0A4Y2KH60</accession>
<sequence>MDPNYLKLEGEDNLLPNNIRYRQAIGTLLYVAIVSRPDTSVAVNILRRRNEKPRGRDWNAEKRIIRYFKTTAELKLIINKDKEPILNASCDVDWANEKSNRKSTSGNLFKIGNSPIQWTSKRQNCVALSSTEAEYV</sequence>
<reference evidence="1 2" key="1">
    <citation type="journal article" date="2019" name="Sci. Rep.">
        <title>Orb-weaving spider Araneus ventricosus genome elucidates the spidroin gene catalogue.</title>
        <authorList>
            <person name="Kono N."/>
            <person name="Nakamura H."/>
            <person name="Ohtoshi R."/>
            <person name="Moran D.A.P."/>
            <person name="Shinohara A."/>
            <person name="Yoshida Y."/>
            <person name="Fujiwara M."/>
            <person name="Mori M."/>
            <person name="Tomita M."/>
            <person name="Arakawa K."/>
        </authorList>
    </citation>
    <scope>NUCLEOTIDE SEQUENCE [LARGE SCALE GENOMIC DNA]</scope>
</reference>
<dbReference type="OrthoDB" id="6432544at2759"/>
<evidence type="ECO:0000313" key="1">
    <source>
        <dbReference type="EMBL" id="GBN01359.1"/>
    </source>
</evidence>
<keyword evidence="2" id="KW-1185">Reference proteome</keyword>
<gene>
    <name evidence="1" type="primary">POLX_1199</name>
    <name evidence="1" type="ORF">AVEN_227731_1</name>
</gene>
<dbReference type="CDD" id="cd09272">
    <property type="entry name" value="RNase_HI_RT_Ty1"/>
    <property type="match status" value="1"/>
</dbReference>
<evidence type="ECO:0000313" key="2">
    <source>
        <dbReference type="Proteomes" id="UP000499080"/>
    </source>
</evidence>
<dbReference type="PANTHER" id="PTHR11439:SF483">
    <property type="entry name" value="PEPTIDE SYNTHASE GLIP-LIKE, PUTATIVE (AFU_ORTHOLOGUE AFUA_3G12920)-RELATED"/>
    <property type="match status" value="1"/>
</dbReference>
<name>A0A4Y2KH60_ARAVE</name>
<dbReference type="PANTHER" id="PTHR11439">
    <property type="entry name" value="GAG-POL-RELATED RETROTRANSPOSON"/>
    <property type="match status" value="1"/>
</dbReference>
<dbReference type="Proteomes" id="UP000499080">
    <property type="component" value="Unassembled WGS sequence"/>
</dbReference>
<dbReference type="EMBL" id="BGPR01004611">
    <property type="protein sequence ID" value="GBN01359.1"/>
    <property type="molecule type" value="Genomic_DNA"/>
</dbReference>
<dbReference type="AlphaFoldDB" id="A0A4Y2KH60"/>
<comment type="caution">
    <text evidence="1">The sequence shown here is derived from an EMBL/GenBank/DDBJ whole genome shotgun (WGS) entry which is preliminary data.</text>
</comment>
<proteinExistence type="predicted"/>